<evidence type="ECO:0000256" key="3">
    <source>
        <dbReference type="ARBA" id="ARBA00022722"/>
    </source>
</evidence>
<accession>A0A916RWL2</accession>
<dbReference type="EMBL" id="BMJB01000002">
    <property type="protein sequence ID" value="GGA74333.1"/>
    <property type="molecule type" value="Genomic_DNA"/>
</dbReference>
<dbReference type="Pfam" id="PF01850">
    <property type="entry name" value="PIN"/>
    <property type="match status" value="1"/>
</dbReference>
<dbReference type="CDD" id="cd18746">
    <property type="entry name" value="PIN_VapC4-5_FitB-like"/>
    <property type="match status" value="1"/>
</dbReference>
<dbReference type="InterPro" id="IPR029060">
    <property type="entry name" value="PIN-like_dom_sf"/>
</dbReference>
<comment type="caution">
    <text evidence="9">The sequence shown here is derived from an EMBL/GenBank/DDBJ whole genome shotgun (WGS) entry which is preliminary data.</text>
</comment>
<proteinExistence type="inferred from homology"/>
<reference evidence="9" key="1">
    <citation type="journal article" date="2014" name="Int. J. Syst. Evol. Microbiol.">
        <title>Complete genome sequence of Corynebacterium casei LMG S-19264T (=DSM 44701T), isolated from a smear-ripened cheese.</title>
        <authorList>
            <consortium name="US DOE Joint Genome Institute (JGI-PGF)"/>
            <person name="Walter F."/>
            <person name="Albersmeier A."/>
            <person name="Kalinowski J."/>
            <person name="Ruckert C."/>
        </authorList>
    </citation>
    <scope>NUCLEOTIDE SEQUENCE</scope>
    <source>
        <strain evidence="9">CGMCC 1.15447</strain>
    </source>
</reference>
<keyword evidence="2" id="KW-1277">Toxin-antitoxin system</keyword>
<sequence length="129" mass="15019">MISQLTKDRPHEKVLAWIEHQDEDNLFLSVATLLEIRYGIERTQVGKKREKLERWLVHDLQERFDGRIVPIERHTADLAGQIIARSQNEGWKMDSMDALIGATAMTHDMTLATLNRKHFEQLGVKLVEF</sequence>
<comment type="cofactor">
    <cofactor evidence="1">
        <name>Mg(2+)</name>
        <dbReference type="ChEBI" id="CHEBI:18420"/>
    </cofactor>
</comment>
<dbReference type="Gene3D" id="3.40.50.1010">
    <property type="entry name" value="5'-nuclease"/>
    <property type="match status" value="1"/>
</dbReference>
<evidence type="ECO:0000313" key="10">
    <source>
        <dbReference type="Proteomes" id="UP000648801"/>
    </source>
</evidence>
<feature type="domain" description="PIN" evidence="8">
    <location>
        <begin position="7"/>
        <end position="122"/>
    </location>
</feature>
<dbReference type="AlphaFoldDB" id="A0A916RWL2"/>
<organism evidence="9 10">
    <name type="scientific">Edaphobacter acidisoli</name>
    <dbReference type="NCBI Taxonomy" id="2040573"/>
    <lineage>
        <taxon>Bacteria</taxon>
        <taxon>Pseudomonadati</taxon>
        <taxon>Acidobacteriota</taxon>
        <taxon>Terriglobia</taxon>
        <taxon>Terriglobales</taxon>
        <taxon>Acidobacteriaceae</taxon>
        <taxon>Edaphobacter</taxon>
    </lineage>
</organism>
<evidence type="ECO:0000256" key="1">
    <source>
        <dbReference type="ARBA" id="ARBA00001946"/>
    </source>
</evidence>
<gene>
    <name evidence="9" type="ORF">GCM10011507_27160</name>
</gene>
<evidence type="ECO:0000256" key="6">
    <source>
        <dbReference type="ARBA" id="ARBA00022842"/>
    </source>
</evidence>
<evidence type="ECO:0000313" key="9">
    <source>
        <dbReference type="EMBL" id="GGA74333.1"/>
    </source>
</evidence>
<dbReference type="GO" id="GO:0046872">
    <property type="term" value="F:metal ion binding"/>
    <property type="evidence" value="ECO:0007669"/>
    <property type="project" value="UniProtKB-KW"/>
</dbReference>
<dbReference type="PANTHER" id="PTHR33653:SF1">
    <property type="entry name" value="RIBONUCLEASE VAPC2"/>
    <property type="match status" value="1"/>
</dbReference>
<dbReference type="SUPFAM" id="SSF88723">
    <property type="entry name" value="PIN domain-like"/>
    <property type="match status" value="1"/>
</dbReference>
<evidence type="ECO:0000256" key="5">
    <source>
        <dbReference type="ARBA" id="ARBA00022801"/>
    </source>
</evidence>
<reference evidence="9" key="2">
    <citation type="submission" date="2020-09" db="EMBL/GenBank/DDBJ databases">
        <authorList>
            <person name="Sun Q."/>
            <person name="Zhou Y."/>
        </authorList>
    </citation>
    <scope>NUCLEOTIDE SEQUENCE</scope>
    <source>
        <strain evidence="9">CGMCC 1.15447</strain>
    </source>
</reference>
<protein>
    <recommendedName>
        <fullName evidence="8">PIN domain-containing protein</fullName>
    </recommendedName>
</protein>
<dbReference type="Proteomes" id="UP000648801">
    <property type="component" value="Unassembled WGS sequence"/>
</dbReference>
<dbReference type="PANTHER" id="PTHR33653">
    <property type="entry name" value="RIBONUCLEASE VAPC2"/>
    <property type="match status" value="1"/>
</dbReference>
<keyword evidence="4" id="KW-0479">Metal-binding</keyword>
<evidence type="ECO:0000256" key="2">
    <source>
        <dbReference type="ARBA" id="ARBA00022649"/>
    </source>
</evidence>
<comment type="similarity">
    <text evidence="7">Belongs to the PINc/VapC protein family.</text>
</comment>
<keyword evidence="3" id="KW-0540">Nuclease</keyword>
<dbReference type="InterPro" id="IPR050556">
    <property type="entry name" value="Type_II_TA_system_RNase"/>
</dbReference>
<name>A0A916RWL2_9BACT</name>
<dbReference type="GO" id="GO:0016787">
    <property type="term" value="F:hydrolase activity"/>
    <property type="evidence" value="ECO:0007669"/>
    <property type="project" value="UniProtKB-KW"/>
</dbReference>
<evidence type="ECO:0000256" key="7">
    <source>
        <dbReference type="ARBA" id="ARBA00038093"/>
    </source>
</evidence>
<keyword evidence="5" id="KW-0378">Hydrolase</keyword>
<dbReference type="GO" id="GO:0004518">
    <property type="term" value="F:nuclease activity"/>
    <property type="evidence" value="ECO:0007669"/>
    <property type="project" value="UniProtKB-KW"/>
</dbReference>
<dbReference type="InterPro" id="IPR002716">
    <property type="entry name" value="PIN_dom"/>
</dbReference>
<keyword evidence="6" id="KW-0460">Magnesium</keyword>
<evidence type="ECO:0000259" key="8">
    <source>
        <dbReference type="Pfam" id="PF01850"/>
    </source>
</evidence>
<evidence type="ECO:0000256" key="4">
    <source>
        <dbReference type="ARBA" id="ARBA00022723"/>
    </source>
</evidence>
<keyword evidence="10" id="KW-1185">Reference proteome</keyword>